<evidence type="ECO:0000256" key="1">
    <source>
        <dbReference type="SAM" id="MobiDB-lite"/>
    </source>
</evidence>
<evidence type="ECO:0008006" key="5">
    <source>
        <dbReference type="Google" id="ProtNLM"/>
    </source>
</evidence>
<organism evidence="3 4">
    <name type="scientific">Hanseniaspora opuntiae</name>
    <dbReference type="NCBI Taxonomy" id="211096"/>
    <lineage>
        <taxon>Eukaryota</taxon>
        <taxon>Fungi</taxon>
        <taxon>Dikarya</taxon>
        <taxon>Ascomycota</taxon>
        <taxon>Saccharomycotina</taxon>
        <taxon>Saccharomycetes</taxon>
        <taxon>Saccharomycodales</taxon>
        <taxon>Saccharomycodaceae</taxon>
        <taxon>Hanseniaspora</taxon>
    </lineage>
</organism>
<proteinExistence type="predicted"/>
<feature type="transmembrane region" description="Helical" evidence="2">
    <location>
        <begin position="101"/>
        <end position="123"/>
    </location>
</feature>
<keyword evidence="2" id="KW-0472">Membrane</keyword>
<comment type="caution">
    <text evidence="3">The sequence shown here is derived from an EMBL/GenBank/DDBJ whole genome shotgun (WGS) entry which is preliminary data.</text>
</comment>
<reference evidence="4" key="1">
    <citation type="journal article" date="2016" name="Genome Announc.">
        <title>Genome sequences of three species of Hanseniaspora isolated from spontaneous wine fermentations.</title>
        <authorList>
            <person name="Sternes P.R."/>
            <person name="Lee D."/>
            <person name="Kutyna D.R."/>
            <person name="Borneman A.R."/>
        </authorList>
    </citation>
    <scope>NUCLEOTIDE SEQUENCE [LARGE SCALE GENOMIC DNA]</scope>
    <source>
        <strain evidence="4">AWRI3578</strain>
    </source>
</reference>
<feature type="compositionally biased region" description="Low complexity" evidence="1">
    <location>
        <begin position="218"/>
        <end position="228"/>
    </location>
</feature>
<keyword evidence="4" id="KW-1185">Reference proteome</keyword>
<gene>
    <name evidence="3" type="ORF">AWRI3578_g1282</name>
</gene>
<evidence type="ECO:0000313" key="4">
    <source>
        <dbReference type="Proteomes" id="UP000095605"/>
    </source>
</evidence>
<feature type="region of interest" description="Disordered" evidence="1">
    <location>
        <begin position="165"/>
        <end position="228"/>
    </location>
</feature>
<keyword evidence="2" id="KW-1133">Transmembrane helix</keyword>
<sequence>MVDNSSATHGENMEIDEYDDYDAMNDQYAIDNYSIIGNNISKLKRFLGWFGFSSNDVYEIGDWSMNDNVELYNLDGSGTVEGEDVVKMMQRERGMKIRKTLMKVLGLIVVCGLFVYIVANLVIVNKEYVEIKEAHKSMTSSVLMSSSTSVGDNIFKKPTTTSLYEVDETSSTSSKTTSSSQKIEKTSSSSSKTKTTTTTKTKTTSSSTSKTKTKTKSSSKSTHTTATKGSGLGSLFEDLWEDAKEIGDEIVDEIYDIVDDLNHKIQDH</sequence>
<dbReference type="Proteomes" id="UP000095605">
    <property type="component" value="Unassembled WGS sequence"/>
</dbReference>
<evidence type="ECO:0000313" key="3">
    <source>
        <dbReference type="EMBL" id="OEJ90094.1"/>
    </source>
</evidence>
<name>A0A1E5RTA6_9ASCO</name>
<dbReference type="AlphaFoldDB" id="A0A1E5RTA6"/>
<dbReference type="OrthoDB" id="10454169at2759"/>
<keyword evidence="2" id="KW-0812">Transmembrane</keyword>
<protein>
    <recommendedName>
        <fullName evidence="5">EF-hand domain-containing protein</fullName>
    </recommendedName>
</protein>
<accession>A0A1E5RTA6</accession>
<evidence type="ECO:0000256" key="2">
    <source>
        <dbReference type="SAM" id="Phobius"/>
    </source>
</evidence>
<dbReference type="EMBL" id="LPNL01000003">
    <property type="protein sequence ID" value="OEJ90094.1"/>
    <property type="molecule type" value="Genomic_DNA"/>
</dbReference>
<feature type="compositionally biased region" description="Low complexity" evidence="1">
    <location>
        <begin position="169"/>
        <end position="210"/>
    </location>
</feature>